<sequence>MASTISPQHGKMFNKQENVITTLPTEQQVHDKEKQVTISHQTKQLTSLKQNQDGTWKEARNNSFGKLVQTILKNRIVPIANVFNPLVEEIILEMENEKSRMNQGQKANIGLIAIIENRVKEISSSRIVKKIAYGWKCSQYIHGIVKVYRDNMDFQFTAIYGLHNIKDGGVLWADLKGIDDQMLDPWLIVGDFNIILHIENRSNGDPV</sequence>
<accession>A0A9J5X1R1</accession>
<comment type="caution">
    <text evidence="1">The sequence shown here is derived from an EMBL/GenBank/DDBJ whole genome shotgun (WGS) entry which is preliminary data.</text>
</comment>
<dbReference type="AlphaFoldDB" id="A0A9J5X1R1"/>
<protein>
    <submittedName>
        <fullName evidence="1">Uncharacterized protein</fullName>
    </submittedName>
</protein>
<organism evidence="1 2">
    <name type="scientific">Solanum commersonii</name>
    <name type="common">Commerson's wild potato</name>
    <name type="synonym">Commerson's nightshade</name>
    <dbReference type="NCBI Taxonomy" id="4109"/>
    <lineage>
        <taxon>Eukaryota</taxon>
        <taxon>Viridiplantae</taxon>
        <taxon>Streptophyta</taxon>
        <taxon>Embryophyta</taxon>
        <taxon>Tracheophyta</taxon>
        <taxon>Spermatophyta</taxon>
        <taxon>Magnoliopsida</taxon>
        <taxon>eudicotyledons</taxon>
        <taxon>Gunneridae</taxon>
        <taxon>Pentapetalae</taxon>
        <taxon>asterids</taxon>
        <taxon>lamiids</taxon>
        <taxon>Solanales</taxon>
        <taxon>Solanaceae</taxon>
        <taxon>Solanoideae</taxon>
        <taxon>Solaneae</taxon>
        <taxon>Solanum</taxon>
    </lineage>
</organism>
<evidence type="ECO:0000313" key="1">
    <source>
        <dbReference type="EMBL" id="KAG5581906.1"/>
    </source>
</evidence>
<evidence type="ECO:0000313" key="2">
    <source>
        <dbReference type="Proteomes" id="UP000824120"/>
    </source>
</evidence>
<gene>
    <name evidence="1" type="ORF">H5410_052533</name>
</gene>
<keyword evidence="2" id="KW-1185">Reference proteome</keyword>
<dbReference type="Proteomes" id="UP000824120">
    <property type="component" value="Chromosome 10"/>
</dbReference>
<dbReference type="EMBL" id="JACXVP010000010">
    <property type="protein sequence ID" value="KAG5581906.1"/>
    <property type="molecule type" value="Genomic_DNA"/>
</dbReference>
<name>A0A9J5X1R1_SOLCO</name>
<reference evidence="1 2" key="1">
    <citation type="submission" date="2020-09" db="EMBL/GenBank/DDBJ databases">
        <title>De no assembly of potato wild relative species, Solanum commersonii.</title>
        <authorList>
            <person name="Cho K."/>
        </authorList>
    </citation>
    <scope>NUCLEOTIDE SEQUENCE [LARGE SCALE GENOMIC DNA]</scope>
    <source>
        <strain evidence="1">LZ3.2</strain>
        <tissue evidence="1">Leaf</tissue>
    </source>
</reference>
<proteinExistence type="predicted"/>